<protein>
    <submittedName>
        <fullName evidence="2">Sporulation initiation factor Spo0A C-terminal domain-containing protein</fullName>
    </submittedName>
</protein>
<dbReference type="InterPro" id="IPR016032">
    <property type="entry name" value="Sig_transdc_resp-reg_C-effctor"/>
</dbReference>
<evidence type="ECO:0000313" key="3">
    <source>
        <dbReference type="Proteomes" id="UP001299546"/>
    </source>
</evidence>
<accession>A0ABS8DIV0</accession>
<keyword evidence="2" id="KW-0648">Protein biosynthesis</keyword>
<reference evidence="2 3" key="1">
    <citation type="submission" date="2021-10" db="EMBL/GenBank/DDBJ databases">
        <title>Collection of gut derived symbiotic bacterial strains cultured from healthy donors.</title>
        <authorList>
            <person name="Lin H."/>
            <person name="Littmann E."/>
            <person name="Kohout C."/>
            <person name="Pamer E.G."/>
        </authorList>
    </citation>
    <scope>NUCLEOTIDE SEQUENCE [LARGE SCALE GENOMIC DNA]</scope>
    <source>
        <strain evidence="2 3">DFI.1.165</strain>
    </source>
</reference>
<dbReference type="EMBL" id="JAJCIS010000011">
    <property type="protein sequence ID" value="MCB7388368.1"/>
    <property type="molecule type" value="Genomic_DNA"/>
</dbReference>
<dbReference type="Gene3D" id="1.10.10.10">
    <property type="entry name" value="Winged helix-like DNA-binding domain superfamily/Winged helix DNA-binding domain"/>
    <property type="match status" value="1"/>
</dbReference>
<keyword evidence="3" id="KW-1185">Reference proteome</keyword>
<proteinExistence type="predicted"/>
<dbReference type="SUPFAM" id="SSF46894">
    <property type="entry name" value="C-terminal effector domain of the bipartite response regulators"/>
    <property type="match status" value="1"/>
</dbReference>
<dbReference type="GO" id="GO:0003743">
    <property type="term" value="F:translation initiation factor activity"/>
    <property type="evidence" value="ECO:0007669"/>
    <property type="project" value="UniProtKB-KW"/>
</dbReference>
<dbReference type="InterPro" id="IPR014879">
    <property type="entry name" value="Spo0A_C"/>
</dbReference>
<dbReference type="Proteomes" id="UP001299546">
    <property type="component" value="Unassembled WGS sequence"/>
</dbReference>
<gene>
    <name evidence="2" type="ORF">LIZ65_13855</name>
</gene>
<keyword evidence="2" id="KW-0396">Initiation factor</keyword>
<dbReference type="RefSeq" id="WP_066731324.1">
    <property type="nucleotide sequence ID" value="NZ_JAJCIQ010000011.1"/>
</dbReference>
<dbReference type="Pfam" id="PF08769">
    <property type="entry name" value="Spo0A_C"/>
    <property type="match status" value="1"/>
</dbReference>
<evidence type="ECO:0000313" key="2">
    <source>
        <dbReference type="EMBL" id="MCB7388368.1"/>
    </source>
</evidence>
<sequence>MDIRVGLILRDIGITSRYSGYRYLLDAVLLAVENKEGLEHITKDIYPELAKQHHASVWMIETDIRKVIENCWKKTRPERLEKYFDEKAYDKRPTNTEFIGRLADYLSTDSN</sequence>
<dbReference type="InterPro" id="IPR036388">
    <property type="entry name" value="WH-like_DNA-bd_sf"/>
</dbReference>
<name>A0ABS8DIV0_9FIRM</name>
<evidence type="ECO:0000259" key="1">
    <source>
        <dbReference type="Pfam" id="PF08769"/>
    </source>
</evidence>
<comment type="caution">
    <text evidence="2">The sequence shown here is derived from an EMBL/GenBank/DDBJ whole genome shotgun (WGS) entry which is preliminary data.</text>
</comment>
<feature type="domain" description="Sporulation initiation factor Spo0A C-terminal" evidence="1">
    <location>
        <begin position="8"/>
        <end position="106"/>
    </location>
</feature>
<organism evidence="2 3">
    <name type="scientific">Bariatricus massiliensis</name>
    <dbReference type="NCBI Taxonomy" id="1745713"/>
    <lineage>
        <taxon>Bacteria</taxon>
        <taxon>Bacillati</taxon>
        <taxon>Bacillota</taxon>
        <taxon>Clostridia</taxon>
        <taxon>Lachnospirales</taxon>
        <taxon>Lachnospiraceae</taxon>
        <taxon>Bariatricus</taxon>
    </lineage>
</organism>